<proteinExistence type="predicted"/>
<dbReference type="Proteomes" id="UP000789901">
    <property type="component" value="Unassembled WGS sequence"/>
</dbReference>
<gene>
    <name evidence="2" type="ORF">GMARGA_LOCUS26171</name>
</gene>
<keyword evidence="3" id="KW-1185">Reference proteome</keyword>
<feature type="region of interest" description="Disordered" evidence="1">
    <location>
        <begin position="1"/>
        <end position="28"/>
    </location>
</feature>
<organism evidence="2 3">
    <name type="scientific">Gigaspora margarita</name>
    <dbReference type="NCBI Taxonomy" id="4874"/>
    <lineage>
        <taxon>Eukaryota</taxon>
        <taxon>Fungi</taxon>
        <taxon>Fungi incertae sedis</taxon>
        <taxon>Mucoromycota</taxon>
        <taxon>Glomeromycotina</taxon>
        <taxon>Glomeromycetes</taxon>
        <taxon>Diversisporales</taxon>
        <taxon>Gigasporaceae</taxon>
        <taxon>Gigaspora</taxon>
    </lineage>
</organism>
<reference evidence="2 3" key="1">
    <citation type="submission" date="2021-06" db="EMBL/GenBank/DDBJ databases">
        <authorList>
            <person name="Kallberg Y."/>
            <person name="Tangrot J."/>
            <person name="Rosling A."/>
        </authorList>
    </citation>
    <scope>NUCLEOTIDE SEQUENCE [LARGE SCALE GENOMIC DNA]</scope>
    <source>
        <strain evidence="2 3">120-4 pot B 10/14</strain>
    </source>
</reference>
<evidence type="ECO:0000313" key="2">
    <source>
        <dbReference type="EMBL" id="CAG8814968.1"/>
    </source>
</evidence>
<name>A0ABN7W407_GIGMA</name>
<feature type="compositionally biased region" description="Acidic residues" evidence="1">
    <location>
        <begin position="1"/>
        <end position="22"/>
    </location>
</feature>
<sequence length="107" mass="12528">KEEETDEEVGEETEDETEEETDSTNRPNISKVINLVKKTIYDALFNYFNSLPDSFLLASSLDPRFKKINGWPKEDKERAIALLRSEYAYIKDEKSLNTNSDKNLFKW</sequence>
<comment type="caution">
    <text evidence="2">The sequence shown here is derived from an EMBL/GenBank/DDBJ whole genome shotgun (WGS) entry which is preliminary data.</text>
</comment>
<dbReference type="EMBL" id="CAJVQB010030043">
    <property type="protein sequence ID" value="CAG8814968.1"/>
    <property type="molecule type" value="Genomic_DNA"/>
</dbReference>
<evidence type="ECO:0000313" key="3">
    <source>
        <dbReference type="Proteomes" id="UP000789901"/>
    </source>
</evidence>
<protein>
    <submittedName>
        <fullName evidence="2">20775_t:CDS:1</fullName>
    </submittedName>
</protein>
<feature type="non-terminal residue" evidence="2">
    <location>
        <position position="1"/>
    </location>
</feature>
<accession>A0ABN7W407</accession>
<evidence type="ECO:0000256" key="1">
    <source>
        <dbReference type="SAM" id="MobiDB-lite"/>
    </source>
</evidence>